<dbReference type="InterPro" id="IPR005055">
    <property type="entry name" value="A10/PebIII"/>
</dbReference>
<dbReference type="Pfam" id="PF03392">
    <property type="entry name" value="OS-D"/>
    <property type="match status" value="1"/>
</dbReference>
<evidence type="ECO:0000313" key="2">
    <source>
        <dbReference type="EMBL" id="AYN70625.1"/>
    </source>
</evidence>
<dbReference type="PANTHER" id="PTHR11257">
    <property type="entry name" value="CHEMOSENSORY PROTEIN-RELATED"/>
    <property type="match status" value="1"/>
</dbReference>
<dbReference type="PANTHER" id="PTHR11257:SF13">
    <property type="entry name" value="GEO07322P1"/>
    <property type="match status" value="1"/>
</dbReference>
<reference evidence="2" key="1">
    <citation type="submission" date="2018-09" db="EMBL/GenBank/DDBJ databases">
        <title>Identification and expression analysis of chemosensory genes in citrus fruit fly Bactrocera minax.</title>
        <authorList>
            <person name="Lu Y."/>
            <person name="Yu T."/>
            <person name="Cheng J."/>
        </authorList>
    </citation>
    <scope>NUCLEOTIDE SEQUENCE</scope>
    <source>
        <strain evidence="2">Bmi004355</strain>
    </source>
</reference>
<name>A0A3G2LEF4_9MUSC</name>
<proteinExistence type="evidence at transcript level"/>
<dbReference type="AlphaFoldDB" id="A0A3G2LEF4"/>
<keyword evidence="1" id="KW-0732">Signal</keyword>
<evidence type="ECO:0000256" key="1">
    <source>
        <dbReference type="SAM" id="SignalP"/>
    </source>
</evidence>
<sequence>MNMNMKQAALIFFIVVTVQCGTAQKQYTNKFDNVDVDGVLSNNRILTNYIKCLMDKGPCTPEGRYCKSVDEPHTKIVHQPRLRIPVAVRLAHLRQSCRRSCGKTRWIL</sequence>
<dbReference type="Gene3D" id="1.10.2080.10">
    <property type="entry name" value="Insect odorant-binding protein A10/Ejaculatory bulb-specific protein 3"/>
    <property type="match status" value="1"/>
</dbReference>
<feature type="chain" id="PRO_5018219359" evidence="1">
    <location>
        <begin position="24"/>
        <end position="108"/>
    </location>
</feature>
<dbReference type="SUPFAM" id="SSF100910">
    <property type="entry name" value="Chemosensory protein Csp2"/>
    <property type="match status" value="1"/>
</dbReference>
<feature type="signal peptide" evidence="1">
    <location>
        <begin position="1"/>
        <end position="23"/>
    </location>
</feature>
<organism evidence="2">
    <name type="scientific">Bactrocera minax</name>
    <name type="common">Chinese citrus fly</name>
    <dbReference type="NCBI Taxonomy" id="104690"/>
    <lineage>
        <taxon>Eukaryota</taxon>
        <taxon>Metazoa</taxon>
        <taxon>Ecdysozoa</taxon>
        <taxon>Arthropoda</taxon>
        <taxon>Hexapoda</taxon>
        <taxon>Insecta</taxon>
        <taxon>Pterygota</taxon>
        <taxon>Neoptera</taxon>
        <taxon>Endopterygota</taxon>
        <taxon>Diptera</taxon>
        <taxon>Brachycera</taxon>
        <taxon>Muscomorpha</taxon>
        <taxon>Tephritoidea</taxon>
        <taxon>Tephritidae</taxon>
        <taxon>Bactrocera</taxon>
        <taxon>Tetradacus</taxon>
    </lineage>
</organism>
<accession>A0A3G2LEF4</accession>
<protein>
    <submittedName>
        <fullName evidence="2">Chemosensory protein 1</fullName>
    </submittedName>
</protein>
<dbReference type="InterPro" id="IPR036682">
    <property type="entry name" value="OS_D_A10/PebIII_sf"/>
</dbReference>
<dbReference type="EMBL" id="MH937210">
    <property type="protein sequence ID" value="AYN70625.1"/>
    <property type="molecule type" value="mRNA"/>
</dbReference>
<gene>
    <name evidence="2" type="primary">CSP1</name>
</gene>